<reference evidence="1" key="1">
    <citation type="submission" date="2021-01" db="EMBL/GenBank/DDBJ databases">
        <authorList>
            <person name="Corre E."/>
            <person name="Pelletier E."/>
            <person name="Niang G."/>
            <person name="Scheremetjew M."/>
            <person name="Finn R."/>
            <person name="Kale V."/>
            <person name="Holt S."/>
            <person name="Cochrane G."/>
            <person name="Meng A."/>
            <person name="Brown T."/>
            <person name="Cohen L."/>
        </authorList>
    </citation>
    <scope>NUCLEOTIDE SEQUENCE</scope>
    <source>
        <strain evidence="1">CCMP2222</strain>
    </source>
</reference>
<organism evidence="1">
    <name type="scientific">Alexandrium andersonii</name>
    <dbReference type="NCBI Taxonomy" id="327968"/>
    <lineage>
        <taxon>Eukaryota</taxon>
        <taxon>Sar</taxon>
        <taxon>Alveolata</taxon>
        <taxon>Dinophyceae</taxon>
        <taxon>Gonyaulacales</taxon>
        <taxon>Pyrocystaceae</taxon>
        <taxon>Alexandrium</taxon>
    </lineage>
</organism>
<evidence type="ECO:0000313" key="1">
    <source>
        <dbReference type="EMBL" id="CAD9459469.1"/>
    </source>
</evidence>
<name>A0A7S2GL32_9DINO</name>
<accession>A0A7S2GL32</accession>
<proteinExistence type="predicted"/>
<dbReference type="EMBL" id="HBGQ01056727">
    <property type="protein sequence ID" value="CAD9459469.1"/>
    <property type="molecule type" value="Transcribed_RNA"/>
</dbReference>
<protein>
    <submittedName>
        <fullName evidence="1">Uncharacterized protein</fullName>
    </submittedName>
</protein>
<dbReference type="AlphaFoldDB" id="A0A7S2GL32"/>
<sequence length="164" mass="18149">MPNPIDSFQAGLTIQGGFPEGMPGASDFSGWAVDVFFAIKTSPSQEVFCLSAKFGINSNGYNAYHFSRLHGYLFFGGASMDAITNARNGFTWGLQAGPEFYEDTPLQALNFFSAEAAFTFESYNSFQNIESFKLAVCSYPSDVCYEDLGSWFLVLFAEFTYCFV</sequence>
<gene>
    <name evidence="1" type="ORF">AAND1436_LOCUS27452</name>
</gene>